<accession>A0ABX5A3R3</accession>
<sequence length="71" mass="7935">MFPNTPLHRYGSQYRPSSQQLQNGSPGSPQDSVIFDDDVPYRHISTRKHQAVCGSRTSSCRFTGTLFSTAE</sequence>
<evidence type="ECO:0000313" key="2">
    <source>
        <dbReference type="EMBL" id="POZ22587.1"/>
    </source>
</evidence>
<gene>
    <name evidence="2" type="ORF">C3712_12880</name>
</gene>
<comment type="caution">
    <text evidence="2">The sequence shown here is derived from an EMBL/GenBank/DDBJ whole genome shotgun (WGS) entry which is preliminary data.</text>
</comment>
<reference evidence="2 3" key="1">
    <citation type="submission" date="2018-02" db="EMBL/GenBank/DDBJ databases">
        <title>Lelliotia aquatilis sp. nov., isolated from drinking water.</title>
        <authorList>
            <person name="Kaempfer P."/>
            <person name="Glaeser S."/>
            <person name="Exner M."/>
            <person name="Doijad S."/>
            <person name="Chakraborty T."/>
        </authorList>
    </citation>
    <scope>NUCLEOTIDE SEQUENCE [LARGE SCALE GENOMIC DNA]</scope>
    <source>
        <strain evidence="2 3">6331-17</strain>
    </source>
</reference>
<feature type="compositionally biased region" description="Polar residues" evidence="1">
    <location>
        <begin position="14"/>
        <end position="31"/>
    </location>
</feature>
<name>A0ABX5A3R3_9ENTR</name>
<feature type="region of interest" description="Disordered" evidence="1">
    <location>
        <begin position="1"/>
        <end position="35"/>
    </location>
</feature>
<protein>
    <submittedName>
        <fullName evidence="2">Uncharacterized protein</fullName>
    </submittedName>
</protein>
<dbReference type="Proteomes" id="UP000237025">
    <property type="component" value="Unassembled WGS sequence"/>
</dbReference>
<organism evidence="2 3">
    <name type="scientific">Lelliottia aquatilis</name>
    <dbReference type="NCBI Taxonomy" id="2080838"/>
    <lineage>
        <taxon>Bacteria</taxon>
        <taxon>Pseudomonadati</taxon>
        <taxon>Pseudomonadota</taxon>
        <taxon>Gammaproteobacteria</taxon>
        <taxon>Enterobacterales</taxon>
        <taxon>Enterobacteriaceae</taxon>
        <taxon>Lelliottia</taxon>
    </lineage>
</organism>
<evidence type="ECO:0000256" key="1">
    <source>
        <dbReference type="SAM" id="MobiDB-lite"/>
    </source>
</evidence>
<dbReference type="EMBL" id="PQVW01000008">
    <property type="protein sequence ID" value="POZ22587.1"/>
    <property type="molecule type" value="Genomic_DNA"/>
</dbReference>
<evidence type="ECO:0000313" key="3">
    <source>
        <dbReference type="Proteomes" id="UP000237025"/>
    </source>
</evidence>
<proteinExistence type="predicted"/>
<keyword evidence="3" id="KW-1185">Reference proteome</keyword>